<dbReference type="Gene3D" id="3.30.360.10">
    <property type="entry name" value="Dihydrodipicolinate Reductase, domain 2"/>
    <property type="match status" value="1"/>
</dbReference>
<evidence type="ECO:0000259" key="1">
    <source>
        <dbReference type="Pfam" id="PF01408"/>
    </source>
</evidence>
<evidence type="ECO:0000313" key="3">
    <source>
        <dbReference type="Proteomes" id="UP000321353"/>
    </source>
</evidence>
<sequence length="393" mass="42340">MIAGGAIGGAIAVGKAVHGGNDAPIKVAIVGCGRRARELSDAIWSVDDETVQLVALADCFPSQTQSMYRSLKGRYPESIAGDCIRAGGTDPLTQVLDSDADIVYVTTPPVDRPGYFRRIVDAGKHVFLEKPLAADVGGVLETIETANAAKAAGLSVHVGFQRRYDARYQDVIARIGKGVIGTPVFARAFCNAGSLRPPVRVARESELDFQRRNWNHFQWTGGDFLVEQHVGGLDAIRWALGQSPVVAQGQGGWGTLDTAEQQSTGDDRIGQVFDHHTVEYEFADGVVLMSQCRRVSKAWNNTSEHVHGTLGRADLSAGKIYARDGSVIWKSEKPCSLKSATVAQQQAFLRSVRRGAAENQVESAAASTLMAMLGHQATRTGKRVRMDKLINQA</sequence>
<keyword evidence="2" id="KW-0560">Oxidoreductase</keyword>
<dbReference type="InterPro" id="IPR000683">
    <property type="entry name" value="Gfo/Idh/MocA-like_OxRdtase_N"/>
</dbReference>
<dbReference type="SUPFAM" id="SSF55347">
    <property type="entry name" value="Glyceraldehyde-3-phosphate dehydrogenase-like, C-terminal domain"/>
    <property type="match status" value="1"/>
</dbReference>
<dbReference type="PANTHER" id="PTHR43818">
    <property type="entry name" value="BCDNA.GH03377"/>
    <property type="match status" value="1"/>
</dbReference>
<keyword evidence="3" id="KW-1185">Reference proteome</keyword>
<name>A0A5B9MGH4_9BACT</name>
<accession>A0A5B9MGH4</accession>
<dbReference type="Pfam" id="PF01408">
    <property type="entry name" value="GFO_IDH_MocA"/>
    <property type="match status" value="1"/>
</dbReference>
<evidence type="ECO:0000313" key="2">
    <source>
        <dbReference type="EMBL" id="QEF99120.1"/>
    </source>
</evidence>
<feature type="domain" description="Gfo/Idh/MocA-like oxidoreductase N-terminal" evidence="1">
    <location>
        <begin position="25"/>
        <end position="152"/>
    </location>
</feature>
<protein>
    <submittedName>
        <fullName evidence="2">Inositol 2-dehydrogenase</fullName>
        <ecNumber evidence="2">1.1.1.18</ecNumber>
    </submittedName>
</protein>
<dbReference type="GO" id="GO:0000166">
    <property type="term" value="F:nucleotide binding"/>
    <property type="evidence" value="ECO:0007669"/>
    <property type="project" value="InterPro"/>
</dbReference>
<dbReference type="Proteomes" id="UP000321353">
    <property type="component" value="Chromosome"/>
</dbReference>
<proteinExistence type="predicted"/>
<reference evidence="2 3" key="1">
    <citation type="submission" date="2019-02" db="EMBL/GenBank/DDBJ databases">
        <title>Planctomycetal bacteria perform biofilm scaping via a novel small molecule.</title>
        <authorList>
            <person name="Jeske O."/>
            <person name="Boedeker C."/>
            <person name="Wiegand S."/>
            <person name="Breitling P."/>
            <person name="Kallscheuer N."/>
            <person name="Jogler M."/>
            <person name="Rohde M."/>
            <person name="Petersen J."/>
            <person name="Medema M.H."/>
            <person name="Surup F."/>
            <person name="Jogler C."/>
        </authorList>
    </citation>
    <scope>NUCLEOTIDE SEQUENCE [LARGE SCALE GENOMIC DNA]</scope>
    <source>
        <strain evidence="2 3">Mal15</strain>
    </source>
</reference>
<dbReference type="EC" id="1.1.1.18" evidence="2"/>
<dbReference type="InterPro" id="IPR036291">
    <property type="entry name" value="NAD(P)-bd_dom_sf"/>
</dbReference>
<dbReference type="KEGG" id="smam:Mal15_31800"/>
<dbReference type="EMBL" id="CP036264">
    <property type="protein sequence ID" value="QEF99120.1"/>
    <property type="molecule type" value="Genomic_DNA"/>
</dbReference>
<dbReference type="GO" id="GO:0050112">
    <property type="term" value="F:inositol 2-dehydrogenase (NAD+) activity"/>
    <property type="evidence" value="ECO:0007669"/>
    <property type="project" value="UniProtKB-EC"/>
</dbReference>
<dbReference type="PANTHER" id="PTHR43818:SF5">
    <property type="entry name" value="OXIDOREDUCTASE FAMILY PROTEIN"/>
    <property type="match status" value="1"/>
</dbReference>
<dbReference type="SUPFAM" id="SSF51735">
    <property type="entry name" value="NAD(P)-binding Rossmann-fold domains"/>
    <property type="match status" value="1"/>
</dbReference>
<dbReference type="Gene3D" id="3.40.50.720">
    <property type="entry name" value="NAD(P)-binding Rossmann-like Domain"/>
    <property type="match status" value="1"/>
</dbReference>
<gene>
    <name evidence="2" type="primary">idhA</name>
    <name evidence="2" type="ORF">Mal15_31800</name>
</gene>
<organism evidence="2 3">
    <name type="scientific">Stieleria maiorica</name>
    <dbReference type="NCBI Taxonomy" id="2795974"/>
    <lineage>
        <taxon>Bacteria</taxon>
        <taxon>Pseudomonadati</taxon>
        <taxon>Planctomycetota</taxon>
        <taxon>Planctomycetia</taxon>
        <taxon>Pirellulales</taxon>
        <taxon>Pirellulaceae</taxon>
        <taxon>Stieleria</taxon>
    </lineage>
</organism>
<dbReference type="AlphaFoldDB" id="A0A5B9MGH4"/>
<dbReference type="InterPro" id="IPR050463">
    <property type="entry name" value="Gfo/Idh/MocA_oxidrdct_glycsds"/>
</dbReference>